<dbReference type="SMART" id="SM00364">
    <property type="entry name" value="LRR_BAC"/>
    <property type="match status" value="6"/>
</dbReference>
<dbReference type="Pfam" id="PF23598">
    <property type="entry name" value="LRR_14"/>
    <property type="match status" value="2"/>
</dbReference>
<evidence type="ECO:0000313" key="4">
    <source>
        <dbReference type="EMBL" id="NLR65575.1"/>
    </source>
</evidence>
<gene>
    <name evidence="4" type="ORF">HGH92_14765</name>
</gene>
<evidence type="ECO:0000313" key="5">
    <source>
        <dbReference type="Proteomes" id="UP000570474"/>
    </source>
</evidence>
<keyword evidence="1" id="KW-0433">Leucine-rich repeat</keyword>
<dbReference type="SMART" id="SM00369">
    <property type="entry name" value="LRR_TYP"/>
    <property type="match status" value="9"/>
</dbReference>
<dbReference type="InterPro" id="IPR050216">
    <property type="entry name" value="LRR_domain-containing"/>
</dbReference>
<comment type="caution">
    <text evidence="4">The sequence shown here is derived from an EMBL/GenBank/DDBJ whole genome shotgun (WGS) entry which is preliminary data.</text>
</comment>
<dbReference type="InterPro" id="IPR032675">
    <property type="entry name" value="LRR_dom_sf"/>
</dbReference>
<dbReference type="InterPro" id="IPR001611">
    <property type="entry name" value="Leu-rich_rpt"/>
</dbReference>
<evidence type="ECO:0000256" key="1">
    <source>
        <dbReference type="ARBA" id="ARBA00022614"/>
    </source>
</evidence>
<organism evidence="4 5">
    <name type="scientific">Chitinophaga varians</name>
    <dbReference type="NCBI Taxonomy" id="2202339"/>
    <lineage>
        <taxon>Bacteria</taxon>
        <taxon>Pseudomonadati</taxon>
        <taxon>Bacteroidota</taxon>
        <taxon>Chitinophagia</taxon>
        <taxon>Chitinophagales</taxon>
        <taxon>Chitinophagaceae</taxon>
        <taxon>Chitinophaga</taxon>
    </lineage>
</organism>
<proteinExistence type="predicted"/>
<keyword evidence="2" id="KW-0677">Repeat</keyword>
<dbReference type="RefSeq" id="WP_168871581.1">
    <property type="nucleotide sequence ID" value="NZ_JABAIA010000002.1"/>
</dbReference>
<accession>A0A847RX07</accession>
<dbReference type="SUPFAM" id="SSF52058">
    <property type="entry name" value="L domain-like"/>
    <property type="match status" value="3"/>
</dbReference>
<dbReference type="PANTHER" id="PTHR48051:SF41">
    <property type="entry name" value="LEUCINE-RICH REPEAT-CONTAINING PROTEIN 40"/>
    <property type="match status" value="1"/>
</dbReference>
<name>A0A847RX07_9BACT</name>
<protein>
    <submittedName>
        <fullName evidence="4">Leucine-rich repeat domain-containing protein</fullName>
    </submittedName>
</protein>
<evidence type="ECO:0000259" key="3">
    <source>
        <dbReference type="Pfam" id="PF23598"/>
    </source>
</evidence>
<dbReference type="GO" id="GO:0005737">
    <property type="term" value="C:cytoplasm"/>
    <property type="evidence" value="ECO:0007669"/>
    <property type="project" value="TreeGrafter"/>
</dbReference>
<dbReference type="Proteomes" id="UP000570474">
    <property type="component" value="Unassembled WGS sequence"/>
</dbReference>
<dbReference type="Gene3D" id="3.80.10.10">
    <property type="entry name" value="Ribonuclease Inhibitor"/>
    <property type="match status" value="3"/>
</dbReference>
<dbReference type="PANTHER" id="PTHR48051">
    <property type="match status" value="1"/>
</dbReference>
<feature type="domain" description="Disease resistance R13L4/SHOC-2-like LRR" evidence="3">
    <location>
        <begin position="64"/>
        <end position="152"/>
    </location>
</feature>
<evidence type="ECO:0000256" key="2">
    <source>
        <dbReference type="ARBA" id="ARBA00022737"/>
    </source>
</evidence>
<dbReference type="InterPro" id="IPR003591">
    <property type="entry name" value="Leu-rich_rpt_typical-subtyp"/>
</dbReference>
<dbReference type="Pfam" id="PF13855">
    <property type="entry name" value="LRR_8"/>
    <property type="match status" value="1"/>
</dbReference>
<dbReference type="InterPro" id="IPR055414">
    <property type="entry name" value="LRR_R13L4/SHOC2-like"/>
</dbReference>
<dbReference type="EMBL" id="JABAIA010000002">
    <property type="protein sequence ID" value="NLR65575.1"/>
    <property type="molecule type" value="Genomic_DNA"/>
</dbReference>
<dbReference type="PROSITE" id="PS51450">
    <property type="entry name" value="LRR"/>
    <property type="match status" value="1"/>
</dbReference>
<sequence>MEHRQMYAEPGITELNDLKEAKDCPHPKVRFVLHSKRLKKMPDVKEAAHIPHVQFDLGYNEGLDHANAIEQLAALPNLKGLGMTKTKMGKLPDSIGALTGLEALEITGNQLKELPDGIQALKELRILNLRTNRFTTFPKNLAGMPKLEELNLRFNEIKTLPKEIAAFPALQILDLSSNSIAVLPPAIKELSRLKELHIKYNKLTLLPDELGELQELEVVALNGNKGLDFDQAFRVLANCKKLKRLRLKGCGLKSLPGSITLLEGLESIDLNDNYFEEVPEILLQLKKLREINTHYALPVPFFINMIKDNPACTTFSTSNLQPYIVNGKETLPDDITQLRHVTMMRLYDLDVLPASLSQMSWIRTLDIAGGTFQDCPDLAGLTGLEALFLQSETLRQLPEWVYRLTGLRKLTLPESVSGVDFAGIAQLPRLEELGVPHITEEDTRLLKQCPCLRLLGLPHGTTQLPDAFFELPAIETFNFDHYQTIDPNDIVPQLKRLPGLRLVDFGTRAQSFDWYIACLKGLPALKEAICYVDSMELPESLLELSHLDRLHLRFTRDALYGRNWEEKKPVVPLALGRAKGGHIALEDKGPLKPYRAAFAQMASMEITNGHQREIAFGLLSHQYDALHVLLPYPFDAAGNIPDAKVYVTGTPTLGDKKSLAKLLQNRGAVIVKEITAATHLFLGQNVPEDAVNGLFRQDHQYILEDHLKAQEIRDDTPFLMTEENGELTEQITRLLADQHSNNMELVLQMIEGGGAGKVLLSYLAAIHLFHQDLAIRKQSRTLFRKYASATLQHHLKSSWQARFKDRPEDDCRVLYVHPELDACAFVLAFQMVRRQEAKGYRVNSLVLRDMPASDISDVLAHFQHVRSVNLDLSETTDLPRLVDYLRQLPLNELSVRITTDEIPASLFTLPVELRVGRKHDRELAIPDLTGIEVRLKKLWMAYVPLKHTERLAACRDLQHLSLEFCEIPDMTFVTAMTKLVTAELQGNRFTQVPAALDGLQQLEKLRLDYNPFPPDCFDFKQLKKLEDLKLPNP</sequence>
<reference evidence="4 5" key="1">
    <citation type="submission" date="2020-04" db="EMBL/GenBank/DDBJ databases">
        <authorList>
            <person name="Yin C."/>
        </authorList>
    </citation>
    <scope>NUCLEOTIDE SEQUENCE [LARGE SCALE GENOMIC DNA]</scope>
    <source>
        <strain evidence="4 5">Ae27</strain>
    </source>
</reference>
<dbReference type="SUPFAM" id="SSF52047">
    <property type="entry name" value="RNI-like"/>
    <property type="match status" value="1"/>
</dbReference>
<keyword evidence="5" id="KW-1185">Reference proteome</keyword>
<dbReference type="AlphaFoldDB" id="A0A847RX07"/>
<feature type="domain" description="Disease resistance R13L4/SHOC-2-like LRR" evidence="3">
    <location>
        <begin position="231"/>
        <end position="433"/>
    </location>
</feature>